<evidence type="ECO:0000256" key="3">
    <source>
        <dbReference type="ARBA" id="ARBA00022475"/>
    </source>
</evidence>
<evidence type="ECO:0000256" key="4">
    <source>
        <dbReference type="ARBA" id="ARBA00022692"/>
    </source>
</evidence>
<organism evidence="9 10">
    <name type="scientific">Paenibacillus eucommiae</name>
    <dbReference type="NCBI Taxonomy" id="1355755"/>
    <lineage>
        <taxon>Bacteria</taxon>
        <taxon>Bacillati</taxon>
        <taxon>Bacillota</taxon>
        <taxon>Bacilli</taxon>
        <taxon>Bacillales</taxon>
        <taxon>Paenibacillaceae</taxon>
        <taxon>Paenibacillus</taxon>
    </lineage>
</organism>
<feature type="transmembrane region" description="Helical" evidence="7">
    <location>
        <begin position="262"/>
        <end position="281"/>
    </location>
</feature>
<evidence type="ECO:0000313" key="9">
    <source>
        <dbReference type="EMBL" id="MBP1988574.1"/>
    </source>
</evidence>
<comment type="caution">
    <text evidence="9">The sequence shown here is derived from an EMBL/GenBank/DDBJ whole genome shotgun (WGS) entry which is preliminary data.</text>
</comment>
<comment type="similarity">
    <text evidence="7">Belongs to the binding-protein-dependent transport system permease family.</text>
</comment>
<keyword evidence="5 7" id="KW-1133">Transmembrane helix</keyword>
<evidence type="ECO:0000313" key="10">
    <source>
        <dbReference type="Proteomes" id="UP001519287"/>
    </source>
</evidence>
<keyword evidence="6 7" id="KW-0472">Membrane</keyword>
<dbReference type="InterPro" id="IPR035906">
    <property type="entry name" value="MetI-like_sf"/>
</dbReference>
<comment type="subcellular location">
    <subcellularLocation>
        <location evidence="1 7">Cell membrane</location>
        <topology evidence="1 7">Multi-pass membrane protein</topology>
    </subcellularLocation>
</comment>
<dbReference type="Gene3D" id="1.10.3720.10">
    <property type="entry name" value="MetI-like"/>
    <property type="match status" value="1"/>
</dbReference>
<feature type="domain" description="ABC transmembrane type-1" evidence="8">
    <location>
        <begin position="78"/>
        <end position="278"/>
    </location>
</feature>
<protein>
    <submittedName>
        <fullName evidence="9">Aldouronate transport system permease protein</fullName>
    </submittedName>
</protein>
<evidence type="ECO:0000256" key="2">
    <source>
        <dbReference type="ARBA" id="ARBA00022448"/>
    </source>
</evidence>
<evidence type="ECO:0000259" key="8">
    <source>
        <dbReference type="PROSITE" id="PS50928"/>
    </source>
</evidence>
<keyword evidence="3" id="KW-1003">Cell membrane</keyword>
<dbReference type="PROSITE" id="PS50928">
    <property type="entry name" value="ABC_TM1"/>
    <property type="match status" value="1"/>
</dbReference>
<dbReference type="SUPFAM" id="SSF161098">
    <property type="entry name" value="MetI-like"/>
    <property type="match status" value="1"/>
</dbReference>
<keyword evidence="10" id="KW-1185">Reference proteome</keyword>
<keyword evidence="2 7" id="KW-0813">Transport</keyword>
<accession>A0ABS4IPM0</accession>
<name>A0ABS4IPM0_9BACL</name>
<gene>
    <name evidence="9" type="ORF">J2Z66_000169</name>
</gene>
<sequence>MQPGKTTLSEKVFQTFNYSALSVLTLLFIIPFLVVVSTSMVGESELIRRGSFILIPDKLDFAAYKVLLGQGSVLYNAYGITLLRVTIGTTLNLIFTSMLAYGLARKSLPGRNFFITMVVITMLFGGGLVPTYLLLKYLYLINTFWVMIVPSLISAWNFIIMKGFFSQLPESLEESATIDGASPLKILTRIVVPLSMPTFATIGLFYAVGHWNAWFDATIYINDVNKMPMQVLMRRVVLTMTSQDLSSEIMGTLSSKPTSQSLRGAMIVVTTLPIIFVYPFLQKHFVKGVLTGSIKG</sequence>
<evidence type="ECO:0000256" key="5">
    <source>
        <dbReference type="ARBA" id="ARBA00022989"/>
    </source>
</evidence>
<feature type="transmembrane region" description="Helical" evidence="7">
    <location>
        <begin position="113"/>
        <end position="133"/>
    </location>
</feature>
<evidence type="ECO:0000256" key="7">
    <source>
        <dbReference type="RuleBase" id="RU363032"/>
    </source>
</evidence>
<feature type="transmembrane region" description="Helical" evidence="7">
    <location>
        <begin position="77"/>
        <end position="101"/>
    </location>
</feature>
<evidence type="ECO:0000256" key="6">
    <source>
        <dbReference type="ARBA" id="ARBA00023136"/>
    </source>
</evidence>
<dbReference type="InterPro" id="IPR000515">
    <property type="entry name" value="MetI-like"/>
</dbReference>
<keyword evidence="4 7" id="KW-0812">Transmembrane</keyword>
<proteinExistence type="inferred from homology"/>
<evidence type="ECO:0000256" key="1">
    <source>
        <dbReference type="ARBA" id="ARBA00004651"/>
    </source>
</evidence>
<feature type="transmembrane region" description="Helical" evidence="7">
    <location>
        <begin position="186"/>
        <end position="208"/>
    </location>
</feature>
<dbReference type="Proteomes" id="UP001519287">
    <property type="component" value="Unassembled WGS sequence"/>
</dbReference>
<dbReference type="CDD" id="cd06261">
    <property type="entry name" value="TM_PBP2"/>
    <property type="match status" value="1"/>
</dbReference>
<dbReference type="RefSeq" id="WP_209968657.1">
    <property type="nucleotide sequence ID" value="NZ_JAGGLB010000001.1"/>
</dbReference>
<dbReference type="PANTHER" id="PTHR43744:SF9">
    <property type="entry name" value="POLYGALACTURONAN_RHAMNOGALACTURONAN TRANSPORT SYSTEM PERMEASE PROTEIN YTCP"/>
    <property type="match status" value="1"/>
</dbReference>
<dbReference type="EMBL" id="JAGGLB010000001">
    <property type="protein sequence ID" value="MBP1988574.1"/>
    <property type="molecule type" value="Genomic_DNA"/>
</dbReference>
<dbReference type="Pfam" id="PF00528">
    <property type="entry name" value="BPD_transp_1"/>
    <property type="match status" value="1"/>
</dbReference>
<reference evidence="9 10" key="1">
    <citation type="submission" date="2021-03" db="EMBL/GenBank/DDBJ databases">
        <title>Genomic Encyclopedia of Type Strains, Phase IV (KMG-IV): sequencing the most valuable type-strain genomes for metagenomic binning, comparative biology and taxonomic classification.</title>
        <authorList>
            <person name="Goeker M."/>
        </authorList>
    </citation>
    <scope>NUCLEOTIDE SEQUENCE [LARGE SCALE GENOMIC DNA]</scope>
    <source>
        <strain evidence="9 10">DSM 26048</strain>
    </source>
</reference>
<dbReference type="PANTHER" id="PTHR43744">
    <property type="entry name" value="ABC TRANSPORTER PERMEASE PROTEIN MG189-RELATED-RELATED"/>
    <property type="match status" value="1"/>
</dbReference>
<feature type="transmembrane region" description="Helical" evidence="7">
    <location>
        <begin position="21"/>
        <end position="42"/>
    </location>
</feature>
<feature type="transmembrane region" description="Helical" evidence="7">
    <location>
        <begin position="139"/>
        <end position="165"/>
    </location>
</feature>